<keyword evidence="2" id="KW-1185">Reference proteome</keyword>
<dbReference type="EMBL" id="MU794979">
    <property type="protein sequence ID" value="KAJ3813990.1"/>
    <property type="molecule type" value="Genomic_DNA"/>
</dbReference>
<accession>A0ACC1UB82</accession>
<comment type="caution">
    <text evidence="1">The sequence shown here is derived from an EMBL/GenBank/DDBJ whole genome shotgun (WGS) entry which is preliminary data.</text>
</comment>
<gene>
    <name evidence="1" type="ORF">F5876DRAFT_33916</name>
</gene>
<organism evidence="1 2">
    <name type="scientific">Lentinula aff. lateritia</name>
    <dbReference type="NCBI Taxonomy" id="2804960"/>
    <lineage>
        <taxon>Eukaryota</taxon>
        <taxon>Fungi</taxon>
        <taxon>Dikarya</taxon>
        <taxon>Basidiomycota</taxon>
        <taxon>Agaricomycotina</taxon>
        <taxon>Agaricomycetes</taxon>
        <taxon>Agaricomycetidae</taxon>
        <taxon>Agaricales</taxon>
        <taxon>Marasmiineae</taxon>
        <taxon>Omphalotaceae</taxon>
        <taxon>Lentinula</taxon>
    </lineage>
</organism>
<dbReference type="Proteomes" id="UP001163835">
    <property type="component" value="Unassembled WGS sequence"/>
</dbReference>
<evidence type="ECO:0000313" key="1">
    <source>
        <dbReference type="EMBL" id="KAJ3813990.1"/>
    </source>
</evidence>
<protein>
    <submittedName>
        <fullName evidence="1">Major facilitator superfamily transporter</fullName>
    </submittedName>
</protein>
<evidence type="ECO:0000313" key="2">
    <source>
        <dbReference type="Proteomes" id="UP001163835"/>
    </source>
</evidence>
<name>A0ACC1UB82_9AGAR</name>
<sequence length="499" mass="55113">MTVERIDEETPLLTNTTNKTKTCNVHERRKRAPTPLPKVQISILMLLQICEPITSQSIYPYINQLISELDITGGDERKVGYYAGLIESLFFVTEAMTVFQWSRASDHIGRKPILLIGLAGSMISMLLFGLSKTFWALVISRCLTGLLNGNIGVMKSTIGDLTDSSNRAEGVSMLPVVWSLGATIGPLIGGTFARPHERFPKVFTAPFWEAYPYFLPCLIGVGYVFVAFWITAFAFKEVRTIPQKRRSRILSRASSTDSSENPAFHSRADRPLLLRELFTYRVVLSVSNYVALAFLNISFNALLPLFLAMPLNIGGLGLPPSAIGYIMGGYGAATGIFQFFWFAKINRMLGEKRVFVAGMMVLPGCFMMLPIISVVAQNFGVYALVWVMIAFTMMLAVIMDMAYGAIFMYITASSPTKAALGATHGLSQTSASISRAIGPALSASLFSLSVQEGWLYGYAVYVIFAMLSVAGIFLAQQLPEEVWEEEEEENDDHDTQMVK</sequence>
<reference evidence="1" key="1">
    <citation type="submission" date="2022-09" db="EMBL/GenBank/DDBJ databases">
        <title>A Global Phylogenomic Analysis of the Shiitake Genus Lentinula.</title>
        <authorList>
            <consortium name="DOE Joint Genome Institute"/>
            <person name="Sierra-Patev S."/>
            <person name="Min B."/>
            <person name="Naranjo-Ortiz M."/>
            <person name="Looney B."/>
            <person name="Konkel Z."/>
            <person name="Slot J.C."/>
            <person name="Sakamoto Y."/>
            <person name="Steenwyk J.L."/>
            <person name="Rokas A."/>
            <person name="Carro J."/>
            <person name="Camarero S."/>
            <person name="Ferreira P."/>
            <person name="Molpeceres G."/>
            <person name="Ruiz-Duenas F.J."/>
            <person name="Serrano A."/>
            <person name="Henrissat B."/>
            <person name="Drula E."/>
            <person name="Hughes K.W."/>
            <person name="Mata J.L."/>
            <person name="Ishikawa N.K."/>
            <person name="Vargas-Isla R."/>
            <person name="Ushijima S."/>
            <person name="Smith C.A."/>
            <person name="Ahrendt S."/>
            <person name="Andreopoulos W."/>
            <person name="He G."/>
            <person name="Labutti K."/>
            <person name="Lipzen A."/>
            <person name="Ng V."/>
            <person name="Riley R."/>
            <person name="Sandor L."/>
            <person name="Barry K."/>
            <person name="Martinez A.T."/>
            <person name="Xiao Y."/>
            <person name="Gibbons J.G."/>
            <person name="Terashima K."/>
            <person name="Grigoriev I.V."/>
            <person name="Hibbett D.S."/>
        </authorList>
    </citation>
    <scope>NUCLEOTIDE SEQUENCE</scope>
    <source>
        <strain evidence="1">TMI1499</strain>
    </source>
</reference>
<proteinExistence type="predicted"/>